<proteinExistence type="predicted"/>
<feature type="region of interest" description="Disordered" evidence="1">
    <location>
        <begin position="63"/>
        <end position="96"/>
    </location>
</feature>
<keyword evidence="3" id="KW-1185">Reference proteome</keyword>
<gene>
    <name evidence="2" type="ORF">GTW23_18030</name>
</gene>
<sequence>MVETVMMTLSEIAARDGISRQAISKTVRELVEKHDDIPVERDGRERIVRVSVGHIDHYRDNFQNPAKVLASRPSPSADKPKRDGASPSEQEGDSFEEARRLNEWLRYSRLKLQHDEACGRLISADTVAAALDSLGREAQAIIARLPNHADDLSGPFAKEGVHGLRTALREVAHQINLSIAKRFEEIAASAPERDVIEDEEIRA</sequence>
<comment type="caution">
    <text evidence="2">The sequence shown here is derived from an EMBL/GenBank/DDBJ whole genome shotgun (WGS) entry which is preliminary data.</text>
</comment>
<dbReference type="RefSeq" id="WP_252916804.1">
    <property type="nucleotide sequence ID" value="NZ_JAAAML010000003.1"/>
</dbReference>
<organism evidence="2 3">
    <name type="scientific">Hoeflea alexandrii</name>
    <dbReference type="NCBI Taxonomy" id="288436"/>
    <lineage>
        <taxon>Bacteria</taxon>
        <taxon>Pseudomonadati</taxon>
        <taxon>Pseudomonadota</taxon>
        <taxon>Alphaproteobacteria</taxon>
        <taxon>Hyphomicrobiales</taxon>
        <taxon>Rhizobiaceae</taxon>
        <taxon>Hoeflea</taxon>
    </lineage>
</organism>
<dbReference type="Proteomes" id="UP001320715">
    <property type="component" value="Unassembled WGS sequence"/>
</dbReference>
<dbReference type="EMBL" id="JAAAML010000003">
    <property type="protein sequence ID" value="MCO6410087.1"/>
    <property type="molecule type" value="Genomic_DNA"/>
</dbReference>
<protein>
    <submittedName>
        <fullName evidence="2">Uncharacterized protein</fullName>
    </submittedName>
</protein>
<evidence type="ECO:0000313" key="3">
    <source>
        <dbReference type="Proteomes" id="UP001320715"/>
    </source>
</evidence>
<evidence type="ECO:0000256" key="1">
    <source>
        <dbReference type="SAM" id="MobiDB-lite"/>
    </source>
</evidence>
<reference evidence="2 3" key="1">
    <citation type="submission" date="2020-01" db="EMBL/GenBank/DDBJ databases">
        <title>Genomes of bacteria type strains.</title>
        <authorList>
            <person name="Chen J."/>
            <person name="Zhu S."/>
            <person name="Yang J."/>
        </authorList>
    </citation>
    <scope>NUCLEOTIDE SEQUENCE [LARGE SCALE GENOMIC DNA]</scope>
    <source>
        <strain evidence="2 3">DSM 16655</strain>
    </source>
</reference>
<name>A0ABT1CV65_9HYPH</name>
<evidence type="ECO:0000313" key="2">
    <source>
        <dbReference type="EMBL" id="MCO6410087.1"/>
    </source>
</evidence>
<accession>A0ABT1CV65</accession>